<comment type="caution">
    <text evidence="1">The sequence shown here is derived from an EMBL/GenBank/DDBJ whole genome shotgun (WGS) entry which is preliminary data.</text>
</comment>
<sequence>MFVGYMRTMERRGKGYQLIRTAPPVYSAALRGRWAGPTDQDRRKWEGLVSSERGRRAGPVNPARYNGSAHFSTTSDSKRPGTHNQEDRTLIPTIPAPSQGVSLPRITDKDFLITCLTRQIEYLHISKGLSAPKRASSARSADLVHESAICCDWPESTKVLRHHRKNNLRMLTHRWKRLGIQDPVSGKRNDHTPEHSRRKNQLAMETDSLLKITTIKASQAAAQSENGETNGLHCLSLNISGVGLSKGKVSDKHSSLNMSGSSECHTDSDLSDQEQESTEMSKWAAAMELDLKPEPFDEDLDLDLDRRSTETAFYPEVLPASLKVLDSTESLSSEIQQSLFVSDPCLAPVIARLTELERLQAATVQKERAKLARSQPATANTRNGNRLRKSDLPGCKTGISRDVECNSVMCSFTKLMVCPNSSCRCRLHTCPSTKSGQGSRSKLLHPTLPKHPDSTSGKCKKAETVLPAFSVSMKVPQKPTVPNRTKSPNTHRDSTSAKKATVPNRKT</sequence>
<keyword evidence="2" id="KW-1185">Reference proteome</keyword>
<accession>A0ACC5Y892</accession>
<dbReference type="Proteomes" id="UP000830395">
    <property type="component" value="Chromosome 4"/>
</dbReference>
<dbReference type="EMBL" id="CM040978">
    <property type="protein sequence ID" value="MCJ8731808.1"/>
    <property type="molecule type" value="Genomic_DNA"/>
</dbReference>
<organism evidence="1 2">
    <name type="scientific">Pangasius djambal</name>
    <dbReference type="NCBI Taxonomy" id="1691987"/>
    <lineage>
        <taxon>Eukaryota</taxon>
        <taxon>Metazoa</taxon>
        <taxon>Chordata</taxon>
        <taxon>Craniata</taxon>
        <taxon>Vertebrata</taxon>
        <taxon>Euteleostomi</taxon>
        <taxon>Actinopterygii</taxon>
        <taxon>Neopterygii</taxon>
        <taxon>Teleostei</taxon>
        <taxon>Ostariophysi</taxon>
        <taxon>Siluriformes</taxon>
        <taxon>Pangasiidae</taxon>
        <taxon>Pangasius</taxon>
    </lineage>
</organism>
<evidence type="ECO:0000313" key="1">
    <source>
        <dbReference type="EMBL" id="MCJ8731808.1"/>
    </source>
</evidence>
<evidence type="ECO:0000313" key="2">
    <source>
        <dbReference type="Proteomes" id="UP000830395"/>
    </source>
</evidence>
<reference evidence="1" key="1">
    <citation type="submission" date="2020-02" db="EMBL/GenBank/DDBJ databases">
        <title>Genome sequencing of the panga catfish, Pangasius djambal.</title>
        <authorList>
            <person name="Wen M."/>
            <person name="Zahm M."/>
            <person name="Roques C."/>
            <person name="Cabau C."/>
            <person name="Klopp C."/>
            <person name="Donnadieu C."/>
            <person name="Jouanno E."/>
            <person name="Avarre J.-C."/>
            <person name="Campet M."/>
            <person name="Ha T."/>
            <person name="Dugue R."/>
            <person name="Lampietro C."/>
            <person name="Louis A."/>
            <person name="Herpin A."/>
            <person name="Echchiki A."/>
            <person name="Berthelot C."/>
            <person name="Parey E."/>
            <person name="Roest-Crollius H."/>
            <person name="Braasch I."/>
            <person name="Postlethwait J.H."/>
            <person name="Bobe J."/>
            <person name="Montfort J."/>
            <person name="Bouchez O."/>
            <person name="Begum T."/>
            <person name="Schartl M."/>
            <person name="Gustiano R."/>
            <person name="Guiguen Y."/>
        </authorList>
    </citation>
    <scope>NUCLEOTIDE SEQUENCE</scope>
    <source>
        <strain evidence="1">Pdj_M5554</strain>
    </source>
</reference>
<proteinExistence type="predicted"/>
<gene>
    <name evidence="1" type="ORF">PDJAM_G00203980</name>
</gene>
<protein>
    <submittedName>
        <fullName evidence="1">Uncharacterized protein</fullName>
    </submittedName>
</protein>
<name>A0ACC5Y892_9TELE</name>